<reference evidence="1 2" key="1">
    <citation type="submission" date="2017-03" db="EMBL/GenBank/DDBJ databases">
        <authorList>
            <person name="Afonso C.L."/>
            <person name="Miller P.J."/>
            <person name="Scott M.A."/>
            <person name="Spackman E."/>
            <person name="Goraichik I."/>
            <person name="Dimitrov K.M."/>
            <person name="Suarez D.L."/>
            <person name="Swayne D.E."/>
        </authorList>
    </citation>
    <scope>NUCLEOTIDE SEQUENCE [LARGE SCALE GENOMIC DNA]</scope>
    <source>
        <strain evidence="1">PRJEB14757</strain>
    </source>
</reference>
<proteinExistence type="predicted"/>
<gene>
    <name evidence="1" type="ORF">MTBBW1_1610026</name>
</gene>
<dbReference type="STRING" id="1246637.MTBBW1_1610026"/>
<evidence type="ECO:0000313" key="1">
    <source>
        <dbReference type="EMBL" id="SLM28864.1"/>
    </source>
</evidence>
<evidence type="ECO:0000313" key="2">
    <source>
        <dbReference type="Proteomes" id="UP000191931"/>
    </source>
</evidence>
<name>A0A1W1H8V4_9BACT</name>
<organism evidence="1 2">
    <name type="scientific">Desulfamplus magnetovallimortis</name>
    <dbReference type="NCBI Taxonomy" id="1246637"/>
    <lineage>
        <taxon>Bacteria</taxon>
        <taxon>Pseudomonadati</taxon>
        <taxon>Thermodesulfobacteriota</taxon>
        <taxon>Desulfobacteria</taxon>
        <taxon>Desulfobacterales</taxon>
        <taxon>Desulfobacteraceae</taxon>
        <taxon>Desulfamplus</taxon>
    </lineage>
</organism>
<dbReference type="Proteomes" id="UP000191931">
    <property type="component" value="Unassembled WGS sequence"/>
</dbReference>
<dbReference type="AlphaFoldDB" id="A0A1W1H8V4"/>
<sequence>MIFISNLSDAIGHNRRNALPSEGRYTFSENFETLLKDLRFNLMKNQDNPLIMKIMLQKKVTRQMENAFIFCYKLIQEILSYRV</sequence>
<accession>A0A1W1H8V4</accession>
<keyword evidence="2" id="KW-1185">Reference proteome</keyword>
<protein>
    <submittedName>
        <fullName evidence="1">Uncharacterized protein</fullName>
    </submittedName>
</protein>
<dbReference type="EMBL" id="FWEV01000070">
    <property type="protein sequence ID" value="SLM28864.1"/>
    <property type="molecule type" value="Genomic_DNA"/>
</dbReference>